<dbReference type="AlphaFoldDB" id="A0A316YSQ8"/>
<feature type="domain" description="KOW" evidence="5">
    <location>
        <begin position="43"/>
        <end position="70"/>
    </location>
</feature>
<dbReference type="OrthoDB" id="1688503at2759"/>
<gene>
    <name evidence="6" type="ORF">FA10DRAFT_266062</name>
</gene>
<dbReference type="Pfam" id="PF00467">
    <property type="entry name" value="KOW"/>
    <property type="match status" value="1"/>
</dbReference>
<evidence type="ECO:0000256" key="3">
    <source>
        <dbReference type="ARBA" id="ARBA00023274"/>
    </source>
</evidence>
<dbReference type="SUPFAM" id="SSF50104">
    <property type="entry name" value="Translation proteins SH3-like domain"/>
    <property type="match status" value="1"/>
</dbReference>
<evidence type="ECO:0000313" key="6">
    <source>
        <dbReference type="EMBL" id="PWN92271.1"/>
    </source>
</evidence>
<dbReference type="PROSITE" id="PS01108">
    <property type="entry name" value="RIBOSOMAL_L24"/>
    <property type="match status" value="1"/>
</dbReference>
<evidence type="ECO:0000313" key="7">
    <source>
        <dbReference type="Proteomes" id="UP000245768"/>
    </source>
</evidence>
<proteinExistence type="inferred from homology"/>
<comment type="similarity">
    <text evidence="1">Belongs to the universal ribosomal protein uL24 family.</text>
</comment>
<dbReference type="CDD" id="cd06089">
    <property type="entry name" value="KOW_RPL26"/>
    <property type="match status" value="1"/>
</dbReference>
<evidence type="ECO:0000259" key="5">
    <source>
        <dbReference type="SMART" id="SM00739"/>
    </source>
</evidence>
<evidence type="ECO:0000256" key="1">
    <source>
        <dbReference type="ARBA" id="ARBA00010618"/>
    </source>
</evidence>
<dbReference type="GO" id="GO:0015934">
    <property type="term" value="C:large ribosomal subunit"/>
    <property type="evidence" value="ECO:0007669"/>
    <property type="project" value="InterPro"/>
</dbReference>
<dbReference type="InterPro" id="IPR005824">
    <property type="entry name" value="KOW"/>
</dbReference>
<dbReference type="RefSeq" id="XP_025379469.1">
    <property type="nucleotide sequence ID" value="XM_025521340.1"/>
</dbReference>
<reference evidence="6 7" key="1">
    <citation type="journal article" date="2018" name="Mol. Biol. Evol.">
        <title>Broad Genomic Sampling Reveals a Smut Pathogenic Ancestry of the Fungal Clade Ustilaginomycotina.</title>
        <authorList>
            <person name="Kijpornyongpan T."/>
            <person name="Mondo S.J."/>
            <person name="Barry K."/>
            <person name="Sandor L."/>
            <person name="Lee J."/>
            <person name="Lipzen A."/>
            <person name="Pangilinan J."/>
            <person name="LaButti K."/>
            <person name="Hainaut M."/>
            <person name="Henrissat B."/>
            <person name="Grigoriev I.V."/>
            <person name="Spatafora J.W."/>
            <person name="Aime M.C."/>
        </authorList>
    </citation>
    <scope>NUCLEOTIDE SEQUENCE [LARGE SCALE GENOMIC DNA]</scope>
    <source>
        <strain evidence="6 7">MCA 4198</strain>
    </source>
</reference>
<dbReference type="Gene3D" id="2.30.30.30">
    <property type="match status" value="1"/>
</dbReference>
<dbReference type="GO" id="GO:0003723">
    <property type="term" value="F:RNA binding"/>
    <property type="evidence" value="ECO:0007669"/>
    <property type="project" value="InterPro"/>
</dbReference>
<dbReference type="InterPro" id="IPR008991">
    <property type="entry name" value="Translation_prot_SH3-like_sf"/>
</dbReference>
<keyword evidence="7" id="KW-1185">Reference proteome</keyword>
<sequence>MATTSRRTQRRNHFQAPSALKRKIMSSTLSKELRQEHGVRSLPVRRDDEVLIVRGTNKGREGRVVQVYRKKWVIHVDRVTRDKTNGTTVQLPVHPSNCVITKVKSDKDRRRIIARKSGKKEEDAEMKDSK</sequence>
<evidence type="ECO:0000256" key="4">
    <source>
        <dbReference type="SAM" id="MobiDB-lite"/>
    </source>
</evidence>
<dbReference type="InterPro" id="IPR041988">
    <property type="entry name" value="Ribosomal_uL24_KOW"/>
</dbReference>
<dbReference type="InterPro" id="IPR005825">
    <property type="entry name" value="Ribosomal_uL24_CS"/>
</dbReference>
<feature type="region of interest" description="Disordered" evidence="4">
    <location>
        <begin position="109"/>
        <end position="130"/>
    </location>
</feature>
<dbReference type="InterPro" id="IPR014722">
    <property type="entry name" value="Rib_uL2_dom2"/>
</dbReference>
<protein>
    <submittedName>
        <fullName evidence="6">Ribosomal protein L24</fullName>
    </submittedName>
</protein>
<dbReference type="GO" id="GO:0006412">
    <property type="term" value="P:translation"/>
    <property type="evidence" value="ECO:0007669"/>
    <property type="project" value="InterPro"/>
</dbReference>
<dbReference type="Proteomes" id="UP000245768">
    <property type="component" value="Unassembled WGS sequence"/>
</dbReference>
<organism evidence="6 7">
    <name type="scientific">Acaromyces ingoldii</name>
    <dbReference type="NCBI Taxonomy" id="215250"/>
    <lineage>
        <taxon>Eukaryota</taxon>
        <taxon>Fungi</taxon>
        <taxon>Dikarya</taxon>
        <taxon>Basidiomycota</taxon>
        <taxon>Ustilaginomycotina</taxon>
        <taxon>Exobasidiomycetes</taxon>
        <taxon>Exobasidiales</taxon>
        <taxon>Cryptobasidiaceae</taxon>
        <taxon>Acaromyces</taxon>
    </lineage>
</organism>
<dbReference type="SMART" id="SM00739">
    <property type="entry name" value="KOW"/>
    <property type="match status" value="1"/>
</dbReference>
<dbReference type="FunFam" id="2.30.30.30:FF:000009">
    <property type="entry name" value="60S ribosomal protein L26"/>
    <property type="match status" value="1"/>
</dbReference>
<keyword evidence="2 6" id="KW-0689">Ribosomal protein</keyword>
<dbReference type="Pfam" id="PF16906">
    <property type="entry name" value="Ribosomal_L26"/>
    <property type="match status" value="1"/>
</dbReference>
<keyword evidence="3" id="KW-0687">Ribonucleoprotein</keyword>
<feature type="compositionally biased region" description="Basic and acidic residues" evidence="4">
    <location>
        <begin position="119"/>
        <end position="130"/>
    </location>
</feature>
<dbReference type="NCBIfam" id="TIGR01080">
    <property type="entry name" value="rplX_A_E"/>
    <property type="match status" value="1"/>
</dbReference>
<name>A0A316YSQ8_9BASI</name>
<dbReference type="STRING" id="215250.A0A316YSQ8"/>
<dbReference type="PANTHER" id="PTHR11143">
    <property type="entry name" value="60S RIBOSOMAL PROTEIN L26 FAMILY MEMBER"/>
    <property type="match status" value="1"/>
</dbReference>
<dbReference type="FunCoup" id="A0A316YSQ8">
    <property type="interactions" value="416"/>
</dbReference>
<dbReference type="GO" id="GO:0003735">
    <property type="term" value="F:structural constituent of ribosome"/>
    <property type="evidence" value="ECO:0007669"/>
    <property type="project" value="InterPro"/>
</dbReference>
<dbReference type="GeneID" id="37043256"/>
<dbReference type="InParanoid" id="A0A316YSQ8"/>
<evidence type="ECO:0000256" key="2">
    <source>
        <dbReference type="ARBA" id="ARBA00022980"/>
    </source>
</evidence>
<dbReference type="EMBL" id="KZ819635">
    <property type="protein sequence ID" value="PWN92271.1"/>
    <property type="molecule type" value="Genomic_DNA"/>
</dbReference>
<accession>A0A316YSQ8</accession>
<dbReference type="InterPro" id="IPR005756">
    <property type="entry name" value="Ribosomal_uL24_euk/arc"/>
</dbReference>